<feature type="region of interest" description="Disordered" evidence="1">
    <location>
        <begin position="708"/>
        <end position="739"/>
    </location>
</feature>
<proteinExistence type="predicted"/>
<keyword evidence="4" id="KW-1185">Reference proteome</keyword>
<dbReference type="EMBL" id="LGRX02034549">
    <property type="protein sequence ID" value="KAK3237526.1"/>
    <property type="molecule type" value="Genomic_DNA"/>
</dbReference>
<dbReference type="AlphaFoldDB" id="A0AAE0BJ38"/>
<feature type="transmembrane region" description="Helical" evidence="2">
    <location>
        <begin position="608"/>
        <end position="628"/>
    </location>
</feature>
<evidence type="ECO:0000313" key="3">
    <source>
        <dbReference type="EMBL" id="KAK3237526.1"/>
    </source>
</evidence>
<feature type="region of interest" description="Disordered" evidence="1">
    <location>
        <begin position="402"/>
        <end position="429"/>
    </location>
</feature>
<feature type="transmembrane region" description="Helical" evidence="2">
    <location>
        <begin position="25"/>
        <end position="46"/>
    </location>
</feature>
<keyword evidence="2" id="KW-1133">Transmembrane helix</keyword>
<evidence type="ECO:0000256" key="1">
    <source>
        <dbReference type="SAM" id="MobiDB-lite"/>
    </source>
</evidence>
<dbReference type="PANTHER" id="PTHR11319">
    <property type="entry name" value="G PROTEIN-COUPLED RECEPTOR-RELATED"/>
    <property type="match status" value="1"/>
</dbReference>
<feature type="transmembrane region" description="Helical" evidence="2">
    <location>
        <begin position="535"/>
        <end position="559"/>
    </location>
</feature>
<gene>
    <name evidence="3" type="ORF">CYMTET_52405</name>
</gene>
<organism evidence="3 4">
    <name type="scientific">Cymbomonas tetramitiformis</name>
    <dbReference type="NCBI Taxonomy" id="36881"/>
    <lineage>
        <taxon>Eukaryota</taxon>
        <taxon>Viridiplantae</taxon>
        <taxon>Chlorophyta</taxon>
        <taxon>Pyramimonadophyceae</taxon>
        <taxon>Pyramimonadales</taxon>
        <taxon>Pyramimonadaceae</taxon>
        <taxon>Cymbomonas</taxon>
    </lineage>
</organism>
<feature type="transmembrane region" description="Helical" evidence="2">
    <location>
        <begin position="142"/>
        <end position="163"/>
    </location>
</feature>
<feature type="transmembrane region" description="Helical" evidence="2">
    <location>
        <begin position="205"/>
        <end position="228"/>
    </location>
</feature>
<feature type="compositionally biased region" description="Basic and acidic residues" evidence="1">
    <location>
        <begin position="415"/>
        <end position="429"/>
    </location>
</feature>
<name>A0AAE0BJ38_9CHLO</name>
<evidence type="ECO:0000313" key="4">
    <source>
        <dbReference type="Proteomes" id="UP001190700"/>
    </source>
</evidence>
<keyword evidence="2" id="KW-0472">Membrane</keyword>
<feature type="transmembrane region" description="Helical" evidence="2">
    <location>
        <begin position="579"/>
        <end position="596"/>
    </location>
</feature>
<sequence>GHSSSAVGDECVRCHSKEMVMTTSAIFMVAVLGILGLMAMLISRIVDRMILSAHAARQHSSATMRLVDVKDAFSLLVGYFQVMGQLHSLYSSAVVPELLRRYSKVINLVNMDFGAMLNNKCLHYHFGTPSSALVGSNFMWSFWKSVSLPWLLCTTFLTMYFLATRRRAATRASRRLSKYHPEDSLARRQEEVTEMNWHFNMRATYIGAVLFMLTLFHPGIATNMFQIFNCREFYFDDPGLNVQYWMTLDPAFECFNGTWMFAMTTAIFMLVVYVFGYPLGLLLIMHSLRKFHKVRLMREHAERHIAQVEKGWWIPCNTQDAATMRLSQSLNSNQHLKRQRRASLVGYMHELSSRVSRFWKPQDAAELRLPQRAAAQWRAKVERRRNAVVEFYMLRSTFEPAESAPQVGAGEESEPSGKEESRENKSRGTERRISLVRTMFFGIQAPHSGFSPTPEQSSESMITSISLSDGQIIPDVICFQKADRLMNGLMHTSPVTRLDDPSLIQVLGQFTTPFSDQFYYWQCYEICRRLMQTGVVVMVSLFWGTSAALLYGLLVAFYATLVHVRYNPYKNPVLNSLQMIILVNQCCIQIILLAVAMEPKCEHIMEPIGLALQFLVLSYALGFVAIWLRPLYQELVALLNPLVKRASEHIKWASERRSSKRTERRMVNNELADENNELADEETMNATMEIPAAEHIYLGLDAHEVTDPTTKPCGHDEPLASKTTCSTSTLKDSRSSMAN</sequence>
<reference evidence="3 4" key="1">
    <citation type="journal article" date="2015" name="Genome Biol. Evol.">
        <title>Comparative Genomics of a Bacterivorous Green Alga Reveals Evolutionary Causalities and Consequences of Phago-Mixotrophic Mode of Nutrition.</title>
        <authorList>
            <person name="Burns J.A."/>
            <person name="Paasch A."/>
            <person name="Narechania A."/>
            <person name="Kim E."/>
        </authorList>
    </citation>
    <scope>NUCLEOTIDE SEQUENCE [LARGE SCALE GENOMIC DNA]</scope>
    <source>
        <strain evidence="3 4">PLY_AMNH</strain>
    </source>
</reference>
<feature type="transmembrane region" description="Helical" evidence="2">
    <location>
        <begin position="259"/>
        <end position="285"/>
    </location>
</feature>
<comment type="caution">
    <text evidence="3">The sequence shown here is derived from an EMBL/GenBank/DDBJ whole genome shotgun (WGS) entry which is preliminary data.</text>
</comment>
<evidence type="ECO:0000256" key="2">
    <source>
        <dbReference type="SAM" id="Phobius"/>
    </source>
</evidence>
<protein>
    <submittedName>
        <fullName evidence="3">Uncharacterized protein</fullName>
    </submittedName>
</protein>
<feature type="non-terminal residue" evidence="3">
    <location>
        <position position="1"/>
    </location>
</feature>
<dbReference type="Proteomes" id="UP001190700">
    <property type="component" value="Unassembled WGS sequence"/>
</dbReference>
<accession>A0AAE0BJ38</accession>
<feature type="compositionally biased region" description="Polar residues" evidence="1">
    <location>
        <begin position="721"/>
        <end position="739"/>
    </location>
</feature>
<dbReference type="PANTHER" id="PTHR11319:SF35">
    <property type="entry name" value="OUTER MEMBRANE PROTEIN PMPC-RELATED"/>
    <property type="match status" value="1"/>
</dbReference>
<keyword evidence="2" id="KW-0812">Transmembrane</keyword>